<dbReference type="InterPro" id="IPR048124">
    <property type="entry name" value="Tannase_B"/>
</dbReference>
<accession>D4CX07</accession>
<evidence type="ECO:0000259" key="2">
    <source>
        <dbReference type="Pfam" id="PF20434"/>
    </source>
</evidence>
<evidence type="ECO:0000313" key="3">
    <source>
        <dbReference type="EMBL" id="EFE85927.1"/>
    </source>
</evidence>
<organism evidence="3 4">
    <name type="scientific">Fusobacterium periodonticum ATCC 33693</name>
    <dbReference type="NCBI Taxonomy" id="546275"/>
    <lineage>
        <taxon>Bacteria</taxon>
        <taxon>Fusobacteriati</taxon>
        <taxon>Fusobacteriota</taxon>
        <taxon>Fusobacteriia</taxon>
        <taxon>Fusobacteriales</taxon>
        <taxon>Fusobacteriaceae</taxon>
        <taxon>Fusobacterium</taxon>
    </lineage>
</organism>
<sequence length="530" mass="58905">MLLILKSMEVDMKKFKFLMLFCLFGSMAFAAPKTTKAVKNEYDLKFNPNKYVSKETEVNGKKVKYRAYENIVYVKNPIDKEYQNINIYIPEEYFNNSSIRNYSSSNAPIFLPNSVGGYMPGKADKVGVGRDGKANSLSYALSKGYVVAAPGARGRTLTDKNGAYTGKAPAAIVDLKAAVRYLYFNDEVMPGDANKIISNGTSAGGALSALLGASGNSQDYLPYLTELGAADTRDDIYAVSSYCPITNLENADSAYEWMYNGVNTFSRMEFTRNTSAQEYNDRSLTRTTVQGSLTEDEIRISNRLKNMFPTYLNNLKLKDDKGTPLTLDKNGNGTFKSYLSLIIKNSVNKALAEGKDISEFKKAFTIENGKVVAVDLDVYTHIGDRMKSPPAFDSLNASSGENNLFGDKKTDNKNFTKFSFDIANKEAIEYYQKGKFNDKSVKVVIPKMADKAIIKMMNPMNYIESAPTKYWRIRHGAIDKDTSLAIPAILAIKLKNSGKIVDFAAPWGQGHGGDYDLDELFNWIDTIVNK</sequence>
<dbReference type="Gene3D" id="3.40.50.1820">
    <property type="entry name" value="alpha/beta hydrolase"/>
    <property type="match status" value="1"/>
</dbReference>
<dbReference type="AlphaFoldDB" id="D4CX07"/>
<name>D4CX07_9FUSO</name>
<dbReference type="InterPro" id="IPR049492">
    <property type="entry name" value="BD-FAE-like_dom"/>
</dbReference>
<feature type="signal peptide" evidence="1">
    <location>
        <begin position="1"/>
        <end position="30"/>
    </location>
</feature>
<dbReference type="ESTHER" id="9fuso-d4cx07">
    <property type="family name" value="Tannase_Bact"/>
</dbReference>
<proteinExistence type="predicted"/>
<reference evidence="3 4" key="1">
    <citation type="submission" date="2010-02" db="EMBL/GenBank/DDBJ databases">
        <authorList>
            <person name="Weinstock G."/>
            <person name="Sodergren E."/>
            <person name="Clifton S."/>
            <person name="Fulton L."/>
            <person name="Fulton B."/>
            <person name="Courtney L."/>
            <person name="Fronick C."/>
            <person name="Harrison M."/>
            <person name="Strong C."/>
            <person name="Farmer C."/>
            <person name="Delahaunty K."/>
            <person name="Markovic C."/>
            <person name="Hall O."/>
            <person name="Minx P."/>
            <person name="Tomlinson C."/>
            <person name="Mitreva M."/>
            <person name="Nelson J."/>
            <person name="Hou S."/>
            <person name="Wollam A."/>
            <person name="Pepin K.H."/>
            <person name="Johnson M."/>
            <person name="Bhonagiri V."/>
            <person name="Zhang X."/>
            <person name="Suruliraj S."/>
            <person name="Warren W."/>
            <person name="Chinwalla A."/>
            <person name="Mardis E.R."/>
            <person name="Wilson R.K."/>
        </authorList>
    </citation>
    <scope>NUCLEOTIDE SEQUENCE [LARGE SCALE GENOMIC DNA]</scope>
    <source>
        <strain evidence="3 4">ATCC 33693</strain>
    </source>
</reference>
<feature type="domain" description="BD-FAE-like" evidence="2">
    <location>
        <begin position="137"/>
        <end position="255"/>
    </location>
</feature>
<dbReference type="STRING" id="546275.FUSPEROL_01967"/>
<comment type="caution">
    <text evidence="3">The sequence shown here is derived from an EMBL/GenBank/DDBJ whole genome shotgun (WGS) entry which is preliminary data.</text>
</comment>
<feature type="chain" id="PRO_5003055140" description="BD-FAE-like domain-containing protein" evidence="1">
    <location>
        <begin position="31"/>
        <end position="530"/>
    </location>
</feature>
<gene>
    <name evidence="3" type="ORF">FUSPEROL_01967</name>
</gene>
<evidence type="ECO:0000313" key="4">
    <source>
        <dbReference type="Proteomes" id="UP000003748"/>
    </source>
</evidence>
<keyword evidence="1" id="KW-0732">Signal</keyword>
<dbReference type="SUPFAM" id="SSF53474">
    <property type="entry name" value="alpha/beta-Hydrolases"/>
    <property type="match status" value="1"/>
</dbReference>
<dbReference type="EMBL" id="ACJY01000099">
    <property type="protein sequence ID" value="EFE85927.1"/>
    <property type="molecule type" value="Genomic_DNA"/>
</dbReference>
<dbReference type="eggNOG" id="COG0657">
    <property type="taxonomic scope" value="Bacteria"/>
</dbReference>
<dbReference type="Pfam" id="PF20434">
    <property type="entry name" value="BD-FAE"/>
    <property type="match status" value="1"/>
</dbReference>
<dbReference type="NCBIfam" id="NF041556">
    <property type="entry name" value="tannase_B"/>
    <property type="match status" value="1"/>
</dbReference>
<evidence type="ECO:0000256" key="1">
    <source>
        <dbReference type="SAM" id="SignalP"/>
    </source>
</evidence>
<dbReference type="HOGENOM" id="CLU_007377_0_0_0"/>
<dbReference type="Proteomes" id="UP000003748">
    <property type="component" value="Unassembled WGS sequence"/>
</dbReference>
<dbReference type="InterPro" id="IPR029058">
    <property type="entry name" value="AB_hydrolase_fold"/>
</dbReference>
<protein>
    <recommendedName>
        <fullName evidence="2">BD-FAE-like domain-containing protein</fullName>
    </recommendedName>
</protein>